<evidence type="ECO:0000313" key="1">
    <source>
        <dbReference type="EMBL" id="EJK53672.1"/>
    </source>
</evidence>
<proteinExistence type="predicted"/>
<organism evidence="1 2">
    <name type="scientific">Thalassiosira oceanica</name>
    <name type="common">Marine diatom</name>
    <dbReference type="NCBI Taxonomy" id="159749"/>
    <lineage>
        <taxon>Eukaryota</taxon>
        <taxon>Sar</taxon>
        <taxon>Stramenopiles</taxon>
        <taxon>Ochrophyta</taxon>
        <taxon>Bacillariophyta</taxon>
        <taxon>Coscinodiscophyceae</taxon>
        <taxon>Thalassiosirophycidae</taxon>
        <taxon>Thalassiosirales</taxon>
        <taxon>Thalassiosiraceae</taxon>
        <taxon>Thalassiosira</taxon>
    </lineage>
</organism>
<dbReference type="AlphaFoldDB" id="K0S473"/>
<dbReference type="Proteomes" id="UP000266841">
    <property type="component" value="Unassembled WGS sequence"/>
</dbReference>
<protein>
    <submittedName>
        <fullName evidence="1">Uncharacterized protein</fullName>
    </submittedName>
</protein>
<keyword evidence="2" id="KW-1185">Reference proteome</keyword>
<gene>
    <name evidence="1" type="ORF">THAOC_26839</name>
</gene>
<comment type="caution">
    <text evidence="1">The sequence shown here is derived from an EMBL/GenBank/DDBJ whole genome shotgun (WGS) entry which is preliminary data.</text>
</comment>
<sequence>MLAEQADDMTVAMTARSRSASRMGAKCHDYLVYGGSVAHTMRLQPAGRGRGPPLLNWAWGALPTPTTPTSI</sequence>
<evidence type="ECO:0000313" key="2">
    <source>
        <dbReference type="Proteomes" id="UP000266841"/>
    </source>
</evidence>
<accession>K0S473</accession>
<name>K0S473_THAOC</name>
<reference evidence="1 2" key="1">
    <citation type="journal article" date="2012" name="Genome Biol.">
        <title>Genome and low-iron response of an oceanic diatom adapted to chronic iron limitation.</title>
        <authorList>
            <person name="Lommer M."/>
            <person name="Specht M."/>
            <person name="Roy A.S."/>
            <person name="Kraemer L."/>
            <person name="Andreson R."/>
            <person name="Gutowska M.A."/>
            <person name="Wolf J."/>
            <person name="Bergner S.V."/>
            <person name="Schilhabel M.B."/>
            <person name="Klostermeier U.C."/>
            <person name="Beiko R.G."/>
            <person name="Rosenstiel P."/>
            <person name="Hippler M."/>
            <person name="Laroche J."/>
        </authorList>
    </citation>
    <scope>NUCLEOTIDE SEQUENCE [LARGE SCALE GENOMIC DNA]</scope>
    <source>
        <strain evidence="1 2">CCMP1005</strain>
    </source>
</reference>
<dbReference type="EMBL" id="AGNL01037300">
    <property type="protein sequence ID" value="EJK53672.1"/>
    <property type="molecule type" value="Genomic_DNA"/>
</dbReference>